<evidence type="ECO:0000313" key="7">
    <source>
        <dbReference type="EMBL" id="PKS11889.1"/>
    </source>
</evidence>
<keyword evidence="3" id="KW-0808">Transferase</keyword>
<feature type="compositionally biased region" description="Polar residues" evidence="5">
    <location>
        <begin position="222"/>
        <end position="233"/>
    </location>
</feature>
<dbReference type="GO" id="GO:0061665">
    <property type="term" value="F:SUMO ligase activity"/>
    <property type="evidence" value="ECO:0007669"/>
    <property type="project" value="TreeGrafter"/>
</dbReference>
<dbReference type="InterPro" id="IPR038654">
    <property type="entry name" value="PINIT_sf"/>
</dbReference>
<reference evidence="7 8" key="1">
    <citation type="journal article" date="2017" name="G3 (Bethesda)">
        <title>First Draft Genome Sequence of the Pathogenic Fungus Lomentospora prolificans (Formerly Scedosporium prolificans).</title>
        <authorList>
            <person name="Luo R."/>
            <person name="Zimin A."/>
            <person name="Workman R."/>
            <person name="Fan Y."/>
            <person name="Pertea G."/>
            <person name="Grossman N."/>
            <person name="Wear M.P."/>
            <person name="Jia B."/>
            <person name="Miller H."/>
            <person name="Casadevall A."/>
            <person name="Timp W."/>
            <person name="Zhang S.X."/>
            <person name="Salzberg S.L."/>
        </authorList>
    </citation>
    <scope>NUCLEOTIDE SEQUENCE [LARGE SCALE GENOMIC DNA]</scope>
    <source>
        <strain evidence="7 8">JHH-5317</strain>
    </source>
</reference>
<dbReference type="Pfam" id="PF14324">
    <property type="entry name" value="PINIT"/>
    <property type="match status" value="1"/>
</dbReference>
<accession>A0A2N3NHE3</accession>
<dbReference type="PANTHER" id="PTHR10782">
    <property type="entry name" value="ZINC FINGER MIZ DOMAIN-CONTAINING PROTEIN"/>
    <property type="match status" value="1"/>
</dbReference>
<dbReference type="InterPro" id="IPR013083">
    <property type="entry name" value="Znf_RING/FYVE/PHD"/>
</dbReference>
<dbReference type="Gene3D" id="2.60.120.780">
    <property type="entry name" value="PINIT domain"/>
    <property type="match status" value="1"/>
</dbReference>
<proteinExistence type="inferred from homology"/>
<dbReference type="Proteomes" id="UP000233524">
    <property type="component" value="Unassembled WGS sequence"/>
</dbReference>
<evidence type="ECO:0000256" key="4">
    <source>
        <dbReference type="ARBA" id="ARBA00022786"/>
    </source>
</evidence>
<feature type="region of interest" description="Disordered" evidence="5">
    <location>
        <begin position="212"/>
        <end position="233"/>
    </location>
</feature>
<protein>
    <recommendedName>
        <fullName evidence="6">PINIT domain-containing protein</fullName>
    </recommendedName>
</protein>
<dbReference type="OrthoDB" id="28127at2759"/>
<dbReference type="GO" id="GO:0000785">
    <property type="term" value="C:chromatin"/>
    <property type="evidence" value="ECO:0007669"/>
    <property type="project" value="TreeGrafter"/>
</dbReference>
<sequence>MSQHRNTVTVSIKLADHPEIRQCLEDKSYRIMVFCAGDTHGTQEISFPHQSELKVNGDEVKANLRGLKKKPGSTRPVDITSHLRLLPNYTNNVDFIYALTTKVYYLAIYLCKVVRTEDLVARIKTGQKISKATTLRELVEKSKDTEIETTSQVMSLKCPLSYMRLELPLQEQGPQWICPICSRSVTFERLAVDEYVQDILAKTPRDLEQVTIEPSGEWSIPGPQNSTPRKSTSASFDIIDDLEISVPDRAVVSKSSATPNRSIAPSLGTPSMVDSRESTAPRPSGGTSTKRPAPAVIDLTLSSDDEDSAPPPPKRQQLNFGSVADYRHF</sequence>
<dbReference type="InterPro" id="IPR023321">
    <property type="entry name" value="PINIT"/>
</dbReference>
<feature type="region of interest" description="Disordered" evidence="5">
    <location>
        <begin position="251"/>
        <end position="329"/>
    </location>
</feature>
<dbReference type="InParanoid" id="A0A2N3NHE3"/>
<comment type="similarity">
    <text evidence="2">Belongs to the PIAS family.</text>
</comment>
<dbReference type="PANTHER" id="PTHR10782:SF4">
    <property type="entry name" value="TONALLI, ISOFORM E"/>
    <property type="match status" value="1"/>
</dbReference>
<evidence type="ECO:0000256" key="1">
    <source>
        <dbReference type="ARBA" id="ARBA00004718"/>
    </source>
</evidence>
<feature type="domain" description="PINIT" evidence="6">
    <location>
        <begin position="1"/>
        <end position="114"/>
    </location>
</feature>
<dbReference type="Gene3D" id="3.30.40.10">
    <property type="entry name" value="Zinc/RING finger domain, C3HC4 (zinc finger)"/>
    <property type="match status" value="2"/>
</dbReference>
<evidence type="ECO:0000256" key="5">
    <source>
        <dbReference type="SAM" id="MobiDB-lite"/>
    </source>
</evidence>
<evidence type="ECO:0000259" key="6">
    <source>
        <dbReference type="PROSITE" id="PS51466"/>
    </source>
</evidence>
<dbReference type="AlphaFoldDB" id="A0A2N3NHE3"/>
<dbReference type="VEuPathDB" id="FungiDB:jhhlp_001183"/>
<evidence type="ECO:0000256" key="3">
    <source>
        <dbReference type="ARBA" id="ARBA00022679"/>
    </source>
</evidence>
<dbReference type="UniPathway" id="UPA00886"/>
<comment type="caution">
    <text evidence="7">The sequence shown here is derived from an EMBL/GenBank/DDBJ whole genome shotgun (WGS) entry which is preliminary data.</text>
</comment>
<evidence type="ECO:0000256" key="2">
    <source>
        <dbReference type="ARBA" id="ARBA00005383"/>
    </source>
</evidence>
<organism evidence="7 8">
    <name type="scientific">Lomentospora prolificans</name>
    <dbReference type="NCBI Taxonomy" id="41688"/>
    <lineage>
        <taxon>Eukaryota</taxon>
        <taxon>Fungi</taxon>
        <taxon>Dikarya</taxon>
        <taxon>Ascomycota</taxon>
        <taxon>Pezizomycotina</taxon>
        <taxon>Sordariomycetes</taxon>
        <taxon>Hypocreomycetidae</taxon>
        <taxon>Microascales</taxon>
        <taxon>Microascaceae</taxon>
        <taxon>Lomentospora</taxon>
    </lineage>
</organism>
<dbReference type="EMBL" id="NLAX01000004">
    <property type="protein sequence ID" value="PKS11889.1"/>
    <property type="molecule type" value="Genomic_DNA"/>
</dbReference>
<keyword evidence="8" id="KW-1185">Reference proteome</keyword>
<name>A0A2N3NHE3_9PEZI</name>
<dbReference type="STRING" id="41688.A0A2N3NHE3"/>
<keyword evidence="4" id="KW-0833">Ubl conjugation pathway</keyword>
<dbReference type="GO" id="GO:0016925">
    <property type="term" value="P:protein sumoylation"/>
    <property type="evidence" value="ECO:0007669"/>
    <property type="project" value="UniProtKB-UniPathway"/>
</dbReference>
<gene>
    <name evidence="7" type="ORF">jhhlp_001183</name>
</gene>
<dbReference type="PROSITE" id="PS51466">
    <property type="entry name" value="PINIT"/>
    <property type="match status" value="1"/>
</dbReference>
<evidence type="ECO:0000313" key="8">
    <source>
        <dbReference type="Proteomes" id="UP000233524"/>
    </source>
</evidence>
<feature type="compositionally biased region" description="Polar residues" evidence="5">
    <location>
        <begin position="253"/>
        <end position="263"/>
    </location>
</feature>
<comment type="pathway">
    <text evidence="1">Protein modification; protein sumoylation.</text>
</comment>